<dbReference type="Proteomes" id="UP000219514">
    <property type="component" value="Unassembled WGS sequence"/>
</dbReference>
<keyword evidence="2" id="KW-0472">Membrane</keyword>
<dbReference type="EMBL" id="OBDO01000005">
    <property type="protein sequence ID" value="SNX96899.1"/>
    <property type="molecule type" value="Genomic_DNA"/>
</dbReference>
<feature type="transmembrane region" description="Helical" evidence="2">
    <location>
        <begin position="44"/>
        <end position="62"/>
    </location>
</feature>
<feature type="transmembrane region" description="Helical" evidence="2">
    <location>
        <begin position="188"/>
        <end position="208"/>
    </location>
</feature>
<feature type="region of interest" description="Disordered" evidence="1">
    <location>
        <begin position="1"/>
        <end position="36"/>
    </location>
</feature>
<protein>
    <recommendedName>
        <fullName evidence="5">DUF4337 domain-containing protein</fullName>
    </recommendedName>
</protein>
<organism evidence="3 4">
    <name type="scientific">Geodermatophilus sabuli</name>
    <dbReference type="NCBI Taxonomy" id="1564158"/>
    <lineage>
        <taxon>Bacteria</taxon>
        <taxon>Bacillati</taxon>
        <taxon>Actinomycetota</taxon>
        <taxon>Actinomycetes</taxon>
        <taxon>Geodermatophilales</taxon>
        <taxon>Geodermatophilaceae</taxon>
        <taxon>Geodermatophilus</taxon>
    </lineage>
</organism>
<evidence type="ECO:0000256" key="2">
    <source>
        <dbReference type="SAM" id="Phobius"/>
    </source>
</evidence>
<evidence type="ECO:0000313" key="4">
    <source>
        <dbReference type="Proteomes" id="UP000219514"/>
    </source>
</evidence>
<reference evidence="3 4" key="1">
    <citation type="submission" date="2017-09" db="EMBL/GenBank/DDBJ databases">
        <authorList>
            <person name="Ehlers B."/>
            <person name="Leendertz F.H."/>
        </authorList>
    </citation>
    <scope>NUCLEOTIDE SEQUENCE [LARGE SCALE GENOMIC DNA]</scope>
    <source>
        <strain evidence="3 4">DSM 46844</strain>
    </source>
</reference>
<feature type="transmembrane region" description="Helical" evidence="2">
    <location>
        <begin position="215"/>
        <end position="235"/>
    </location>
</feature>
<keyword evidence="4" id="KW-1185">Reference proteome</keyword>
<sequence length="239" mass="24914">MRPASEDSAPVTGSEPRSRPKSEDTGTAGGGTAVRDTSGGVMELVTVLVLAVTTILTAWSAFQASKWGGAMSIAFSEASSARIEAARSDATGNARQSNHIGLWTQWVAAQGAGDAQLGEFLVERFPEPLSSAHRDWLAAGGASEGAPDSPFAMASYVLPERLEAAAADERASDRFDAALVNNQRSDDYTVLTVLFAAVLFFMAMAGRVRARLSRGVLLGTGLVLGAVGVLLLTAFPKLV</sequence>
<evidence type="ECO:0000256" key="1">
    <source>
        <dbReference type="SAM" id="MobiDB-lite"/>
    </source>
</evidence>
<name>A0A285ECQ9_9ACTN</name>
<proteinExistence type="predicted"/>
<accession>A0A285ECQ9</accession>
<keyword evidence="2" id="KW-1133">Transmembrane helix</keyword>
<dbReference type="AlphaFoldDB" id="A0A285ECQ9"/>
<evidence type="ECO:0008006" key="5">
    <source>
        <dbReference type="Google" id="ProtNLM"/>
    </source>
</evidence>
<gene>
    <name evidence="3" type="ORF">SAMN06893097_105239</name>
</gene>
<keyword evidence="2" id="KW-0812">Transmembrane</keyword>
<evidence type="ECO:0000313" key="3">
    <source>
        <dbReference type="EMBL" id="SNX96899.1"/>
    </source>
</evidence>